<keyword evidence="3" id="KW-1185">Reference proteome</keyword>
<dbReference type="Pfam" id="PF00646">
    <property type="entry name" value="F-box"/>
    <property type="match status" value="1"/>
</dbReference>
<feature type="domain" description="F-box" evidence="1">
    <location>
        <begin position="9"/>
        <end position="60"/>
    </location>
</feature>
<dbReference type="KEGG" id="dya:Dyak_GE26007"/>
<dbReference type="PROSITE" id="PS50181">
    <property type="entry name" value="FBOX"/>
    <property type="match status" value="1"/>
</dbReference>
<proteinExistence type="predicted"/>
<name>B4PKK6_DROYA</name>
<dbReference type="HOGENOM" id="CLU_070910_0_0_1"/>
<dbReference type="OrthoDB" id="7862537at2759"/>
<protein>
    <recommendedName>
        <fullName evidence="1">F-box domain-containing protein</fullName>
    </recommendedName>
</protein>
<organism evidence="2 3">
    <name type="scientific">Drosophila yakuba</name>
    <name type="common">Fruit fly</name>
    <dbReference type="NCBI Taxonomy" id="7245"/>
    <lineage>
        <taxon>Eukaryota</taxon>
        <taxon>Metazoa</taxon>
        <taxon>Ecdysozoa</taxon>
        <taxon>Arthropoda</taxon>
        <taxon>Hexapoda</taxon>
        <taxon>Insecta</taxon>
        <taxon>Pterygota</taxon>
        <taxon>Neoptera</taxon>
        <taxon>Endopterygota</taxon>
        <taxon>Diptera</taxon>
        <taxon>Brachycera</taxon>
        <taxon>Muscomorpha</taxon>
        <taxon>Ephydroidea</taxon>
        <taxon>Drosophilidae</taxon>
        <taxon>Drosophila</taxon>
        <taxon>Sophophora</taxon>
    </lineage>
</organism>
<gene>
    <name evidence="2" type="primary">Dyak\GE26007</name>
    <name evidence="2" type="synonym">dyak_GLEANR_9588</name>
    <name evidence="2" type="synonym">GE26007</name>
    <name evidence="2" type="ORF">Dyak_GE26007</name>
</gene>
<accession>B4PKK6</accession>
<reference evidence="2 3" key="1">
    <citation type="journal article" date="2007" name="Nature">
        <title>Evolution of genes and genomes on the Drosophila phylogeny.</title>
        <authorList>
            <consortium name="Drosophila 12 Genomes Consortium"/>
            <person name="Clark A.G."/>
            <person name="Eisen M.B."/>
            <person name="Smith D.R."/>
            <person name="Bergman C.M."/>
            <person name="Oliver B."/>
            <person name="Markow T.A."/>
            <person name="Kaufman T.C."/>
            <person name="Kellis M."/>
            <person name="Gelbart W."/>
            <person name="Iyer V.N."/>
            <person name="Pollard D.A."/>
            <person name="Sackton T.B."/>
            <person name="Larracuente A.M."/>
            <person name="Singh N.D."/>
            <person name="Abad J.P."/>
            <person name="Abt D.N."/>
            <person name="Adryan B."/>
            <person name="Aguade M."/>
            <person name="Akashi H."/>
            <person name="Anderson W.W."/>
            <person name="Aquadro C.F."/>
            <person name="Ardell D.H."/>
            <person name="Arguello R."/>
            <person name="Artieri C.G."/>
            <person name="Barbash D.A."/>
            <person name="Barker D."/>
            <person name="Barsanti P."/>
            <person name="Batterham P."/>
            <person name="Batzoglou S."/>
            <person name="Begun D."/>
            <person name="Bhutkar A."/>
            <person name="Blanco E."/>
            <person name="Bosak S.A."/>
            <person name="Bradley R.K."/>
            <person name="Brand A.D."/>
            <person name="Brent M.R."/>
            <person name="Brooks A.N."/>
            <person name="Brown R.H."/>
            <person name="Butlin R.K."/>
            <person name="Caggese C."/>
            <person name="Calvi B.R."/>
            <person name="Bernardo de Carvalho A."/>
            <person name="Caspi A."/>
            <person name="Castrezana S."/>
            <person name="Celniker S.E."/>
            <person name="Chang J.L."/>
            <person name="Chapple C."/>
            <person name="Chatterji S."/>
            <person name="Chinwalla A."/>
            <person name="Civetta A."/>
            <person name="Clifton S.W."/>
            <person name="Comeron J.M."/>
            <person name="Costello J.C."/>
            <person name="Coyne J.A."/>
            <person name="Daub J."/>
            <person name="David R.G."/>
            <person name="Delcher A.L."/>
            <person name="Delehaunty K."/>
            <person name="Do C.B."/>
            <person name="Ebling H."/>
            <person name="Edwards K."/>
            <person name="Eickbush T."/>
            <person name="Evans J.D."/>
            <person name="Filipski A."/>
            <person name="Findeiss S."/>
            <person name="Freyhult E."/>
            <person name="Fulton L."/>
            <person name="Fulton R."/>
            <person name="Garcia A.C."/>
            <person name="Gardiner A."/>
            <person name="Garfield D.A."/>
            <person name="Garvin B.E."/>
            <person name="Gibson G."/>
            <person name="Gilbert D."/>
            <person name="Gnerre S."/>
            <person name="Godfrey J."/>
            <person name="Good R."/>
            <person name="Gotea V."/>
            <person name="Gravely B."/>
            <person name="Greenberg A.J."/>
            <person name="Griffiths-Jones S."/>
            <person name="Gross S."/>
            <person name="Guigo R."/>
            <person name="Gustafson E.A."/>
            <person name="Haerty W."/>
            <person name="Hahn M.W."/>
            <person name="Halligan D.L."/>
            <person name="Halpern A.L."/>
            <person name="Halter G.M."/>
            <person name="Han M.V."/>
            <person name="Heger A."/>
            <person name="Hillier L."/>
            <person name="Hinrichs A.S."/>
            <person name="Holmes I."/>
            <person name="Hoskins R.A."/>
            <person name="Hubisz M.J."/>
            <person name="Hultmark D."/>
            <person name="Huntley M.A."/>
            <person name="Jaffe D.B."/>
            <person name="Jagadeeshan S."/>
            <person name="Jeck W.R."/>
            <person name="Johnson J."/>
            <person name="Jones C.D."/>
            <person name="Jordan W.C."/>
            <person name="Karpen G.H."/>
            <person name="Kataoka E."/>
            <person name="Keightley P.D."/>
            <person name="Kheradpour P."/>
            <person name="Kirkness E.F."/>
            <person name="Koerich L.B."/>
            <person name="Kristiansen K."/>
            <person name="Kudrna D."/>
            <person name="Kulathinal R.J."/>
            <person name="Kumar S."/>
            <person name="Kwok R."/>
            <person name="Lander E."/>
            <person name="Langley C.H."/>
            <person name="Lapoint R."/>
            <person name="Lazzaro B.P."/>
            <person name="Lee S.J."/>
            <person name="Levesque L."/>
            <person name="Li R."/>
            <person name="Lin C.F."/>
            <person name="Lin M.F."/>
            <person name="Lindblad-Toh K."/>
            <person name="Llopart A."/>
            <person name="Long M."/>
            <person name="Low L."/>
            <person name="Lozovsky E."/>
            <person name="Lu J."/>
            <person name="Luo M."/>
            <person name="Machado C.A."/>
            <person name="Makalowski W."/>
            <person name="Marzo M."/>
            <person name="Matsuda M."/>
            <person name="Matzkin L."/>
            <person name="McAllister B."/>
            <person name="McBride C.S."/>
            <person name="McKernan B."/>
            <person name="McKernan K."/>
            <person name="Mendez-Lago M."/>
            <person name="Minx P."/>
            <person name="Mollenhauer M.U."/>
            <person name="Montooth K."/>
            <person name="Mount S.M."/>
            <person name="Mu X."/>
            <person name="Myers E."/>
            <person name="Negre B."/>
            <person name="Newfeld S."/>
            <person name="Nielsen R."/>
            <person name="Noor M.A."/>
            <person name="O'Grady P."/>
            <person name="Pachter L."/>
            <person name="Papaceit M."/>
            <person name="Parisi M.J."/>
            <person name="Parisi M."/>
            <person name="Parts L."/>
            <person name="Pedersen J.S."/>
            <person name="Pesole G."/>
            <person name="Phillippy A.M."/>
            <person name="Ponting C.P."/>
            <person name="Pop M."/>
            <person name="Porcelli D."/>
            <person name="Powell J.R."/>
            <person name="Prohaska S."/>
            <person name="Pruitt K."/>
            <person name="Puig M."/>
            <person name="Quesneville H."/>
            <person name="Ram K.R."/>
            <person name="Rand D."/>
            <person name="Rasmussen M.D."/>
            <person name="Reed L.K."/>
            <person name="Reenan R."/>
            <person name="Reily A."/>
            <person name="Remington K.A."/>
            <person name="Rieger T.T."/>
            <person name="Ritchie M.G."/>
            <person name="Robin C."/>
            <person name="Rogers Y.H."/>
            <person name="Rohde C."/>
            <person name="Rozas J."/>
            <person name="Rubenfield M.J."/>
            <person name="Ruiz A."/>
            <person name="Russo S."/>
            <person name="Salzberg S.L."/>
            <person name="Sanchez-Gracia A."/>
            <person name="Saranga D.J."/>
            <person name="Sato H."/>
            <person name="Schaeffer S.W."/>
            <person name="Schatz M.C."/>
            <person name="Schlenke T."/>
            <person name="Schwartz R."/>
            <person name="Segarra C."/>
            <person name="Singh R.S."/>
            <person name="Sirot L."/>
            <person name="Sirota M."/>
            <person name="Sisneros N.B."/>
            <person name="Smith C.D."/>
            <person name="Smith T.F."/>
            <person name="Spieth J."/>
            <person name="Stage D.E."/>
            <person name="Stark A."/>
            <person name="Stephan W."/>
            <person name="Strausberg R.L."/>
            <person name="Strempel S."/>
            <person name="Sturgill D."/>
            <person name="Sutton G."/>
            <person name="Sutton G.G."/>
            <person name="Tao W."/>
            <person name="Teichmann S."/>
            <person name="Tobari Y.N."/>
            <person name="Tomimura Y."/>
            <person name="Tsolas J.M."/>
            <person name="Valente V.L."/>
            <person name="Venter E."/>
            <person name="Venter J.C."/>
            <person name="Vicario S."/>
            <person name="Vieira F.G."/>
            <person name="Vilella A.J."/>
            <person name="Villasante A."/>
            <person name="Walenz B."/>
            <person name="Wang J."/>
            <person name="Wasserman M."/>
            <person name="Watts T."/>
            <person name="Wilson D."/>
            <person name="Wilson R.K."/>
            <person name="Wing R.A."/>
            <person name="Wolfner M.F."/>
            <person name="Wong A."/>
            <person name="Wong G.K."/>
            <person name="Wu C.I."/>
            <person name="Wu G."/>
            <person name="Yamamoto D."/>
            <person name="Yang H.P."/>
            <person name="Yang S.P."/>
            <person name="Yorke J.A."/>
            <person name="Yoshida K."/>
            <person name="Zdobnov E."/>
            <person name="Zhang P."/>
            <person name="Zhang Y."/>
            <person name="Zimin A.V."/>
            <person name="Baldwin J."/>
            <person name="Abdouelleil A."/>
            <person name="Abdulkadir J."/>
            <person name="Abebe A."/>
            <person name="Abera B."/>
            <person name="Abreu J."/>
            <person name="Acer S.C."/>
            <person name="Aftuck L."/>
            <person name="Alexander A."/>
            <person name="An P."/>
            <person name="Anderson E."/>
            <person name="Anderson S."/>
            <person name="Arachi H."/>
            <person name="Azer M."/>
            <person name="Bachantsang P."/>
            <person name="Barry A."/>
            <person name="Bayul T."/>
            <person name="Berlin A."/>
            <person name="Bessette D."/>
            <person name="Bloom T."/>
            <person name="Blye J."/>
            <person name="Boguslavskiy L."/>
            <person name="Bonnet C."/>
            <person name="Boukhgalter B."/>
            <person name="Bourzgui I."/>
            <person name="Brown A."/>
            <person name="Cahill P."/>
            <person name="Channer S."/>
            <person name="Cheshatsang Y."/>
            <person name="Chuda L."/>
            <person name="Citroen M."/>
            <person name="Collymore A."/>
            <person name="Cooke P."/>
            <person name="Costello M."/>
            <person name="D'Aco K."/>
            <person name="Daza R."/>
            <person name="De Haan G."/>
            <person name="DeGray S."/>
            <person name="DeMaso C."/>
            <person name="Dhargay N."/>
            <person name="Dooley K."/>
            <person name="Dooley E."/>
            <person name="Doricent M."/>
            <person name="Dorje P."/>
            <person name="Dorjee K."/>
            <person name="Dupes A."/>
            <person name="Elong R."/>
            <person name="Falk J."/>
            <person name="Farina A."/>
            <person name="Faro S."/>
            <person name="Ferguson D."/>
            <person name="Fisher S."/>
            <person name="Foley C.D."/>
            <person name="Franke A."/>
            <person name="Friedrich D."/>
            <person name="Gadbois L."/>
            <person name="Gearin G."/>
            <person name="Gearin C.R."/>
            <person name="Giannoukos G."/>
            <person name="Goode T."/>
            <person name="Graham J."/>
            <person name="Grandbois E."/>
            <person name="Grewal S."/>
            <person name="Gyaltsen K."/>
            <person name="Hafez N."/>
            <person name="Hagos B."/>
            <person name="Hall J."/>
            <person name="Henson C."/>
            <person name="Hollinger A."/>
            <person name="Honan T."/>
            <person name="Huard M.D."/>
            <person name="Hughes L."/>
            <person name="Hurhula B."/>
            <person name="Husby M.E."/>
            <person name="Kamat A."/>
            <person name="Kanga B."/>
            <person name="Kashin S."/>
            <person name="Khazanovich D."/>
            <person name="Kisner P."/>
            <person name="Lance K."/>
            <person name="Lara M."/>
            <person name="Lee W."/>
            <person name="Lennon N."/>
            <person name="Letendre F."/>
            <person name="LeVine R."/>
            <person name="Lipovsky A."/>
            <person name="Liu X."/>
            <person name="Liu J."/>
            <person name="Liu S."/>
            <person name="Lokyitsang T."/>
            <person name="Lokyitsang Y."/>
            <person name="Lubonja R."/>
            <person name="Lui A."/>
            <person name="MacDonald P."/>
            <person name="Magnisalis V."/>
            <person name="Maru K."/>
            <person name="Matthews C."/>
            <person name="McCusker W."/>
            <person name="McDonough S."/>
            <person name="Mehta T."/>
            <person name="Meldrim J."/>
            <person name="Meneus L."/>
            <person name="Mihai O."/>
            <person name="Mihalev A."/>
            <person name="Mihova T."/>
            <person name="Mittelman R."/>
            <person name="Mlenga V."/>
            <person name="Montmayeur A."/>
            <person name="Mulrain L."/>
            <person name="Navidi A."/>
            <person name="Naylor J."/>
            <person name="Negash T."/>
            <person name="Nguyen T."/>
            <person name="Nguyen N."/>
            <person name="Nicol R."/>
            <person name="Norbu C."/>
            <person name="Norbu N."/>
            <person name="Novod N."/>
            <person name="O'Neill B."/>
            <person name="Osman S."/>
            <person name="Markiewicz E."/>
            <person name="Oyono O.L."/>
            <person name="Patti C."/>
            <person name="Phunkhang P."/>
            <person name="Pierre F."/>
            <person name="Priest M."/>
            <person name="Raghuraman S."/>
            <person name="Rege F."/>
            <person name="Reyes R."/>
            <person name="Rise C."/>
            <person name="Rogov P."/>
            <person name="Ross K."/>
            <person name="Ryan E."/>
            <person name="Settipalli S."/>
            <person name="Shea T."/>
            <person name="Sherpa N."/>
            <person name="Shi L."/>
            <person name="Shih D."/>
            <person name="Sparrow T."/>
            <person name="Spaulding J."/>
            <person name="Stalker J."/>
            <person name="Stange-Thomann N."/>
            <person name="Stavropoulos S."/>
            <person name="Stone C."/>
            <person name="Strader C."/>
            <person name="Tesfaye S."/>
            <person name="Thomson T."/>
            <person name="Thoulutsang Y."/>
            <person name="Thoulutsang D."/>
            <person name="Topham K."/>
            <person name="Topping I."/>
            <person name="Tsamla T."/>
            <person name="Vassiliev H."/>
            <person name="Vo A."/>
            <person name="Wangchuk T."/>
            <person name="Wangdi T."/>
            <person name="Weiand M."/>
            <person name="Wilkinson J."/>
            <person name="Wilson A."/>
            <person name="Yadav S."/>
            <person name="Young G."/>
            <person name="Yu Q."/>
            <person name="Zembek L."/>
            <person name="Zhong D."/>
            <person name="Zimmer A."/>
            <person name="Zwirko Z."/>
            <person name="Jaffe D.B."/>
            <person name="Alvarez P."/>
            <person name="Brockman W."/>
            <person name="Butler J."/>
            <person name="Chin C."/>
            <person name="Gnerre S."/>
            <person name="Grabherr M."/>
            <person name="Kleber M."/>
            <person name="Mauceli E."/>
            <person name="MacCallum I."/>
        </authorList>
    </citation>
    <scope>NUCLEOTIDE SEQUENCE [LARGE SCALE GENOMIC DNA]</scope>
    <source>
        <strain evidence="3">Tai18E2 / Tucson 14021-0261.01</strain>
    </source>
</reference>
<dbReference type="Proteomes" id="UP000002282">
    <property type="component" value="Chromosome 3R"/>
</dbReference>
<evidence type="ECO:0000313" key="2">
    <source>
        <dbReference type="EMBL" id="EDW96765.2"/>
    </source>
</evidence>
<sequence>MADAQESKPIQLLDLPVEILEMVLTHLDFKRHKLIREVSEELRQFSTAYIMHRHRSYEVAHRERPAESALNRNIRIMLQILRSTCSYFPEEDTESDFTLCLLNFQDKKSEYFHTADHLSQFVVHFLRRKELPFNQFNWMERLKLRRLHYVMTVLGLVRQFENVKIVNGATWSILHMSLMVSLPNTSISLIEEQTNCNVAQSNRRISFVALLAELLFYEKTKTRYAVPE</sequence>
<dbReference type="InterPro" id="IPR001810">
    <property type="entry name" value="F-box_dom"/>
</dbReference>
<evidence type="ECO:0000313" key="3">
    <source>
        <dbReference type="Proteomes" id="UP000002282"/>
    </source>
</evidence>
<dbReference type="EMBL" id="CM000160">
    <property type="protein sequence ID" value="EDW96765.2"/>
    <property type="molecule type" value="Genomic_DNA"/>
</dbReference>
<reference evidence="2 3" key="2">
    <citation type="journal article" date="2007" name="PLoS Biol.">
        <title>Principles of genome evolution in the Drosophila melanogaster species group.</title>
        <authorList>
            <person name="Ranz J.M."/>
            <person name="Maurin D."/>
            <person name="Chan Y.S."/>
            <person name="von Grotthuss M."/>
            <person name="Hillier L.W."/>
            <person name="Roote J."/>
            <person name="Ashburner M."/>
            <person name="Bergman C.M."/>
        </authorList>
    </citation>
    <scope>NUCLEOTIDE SEQUENCE [LARGE SCALE GENOMIC DNA]</scope>
    <source>
        <strain evidence="3">Tai18E2 / Tucson 14021-0261.01</strain>
    </source>
</reference>
<evidence type="ECO:0000259" key="1">
    <source>
        <dbReference type="PROSITE" id="PS50181"/>
    </source>
</evidence>
<dbReference type="AlphaFoldDB" id="B4PKK6"/>